<gene>
    <name evidence="2" type="ORF">SMALB_0017</name>
</gene>
<name>A0A7X5WW72_STRMQ</name>
<proteinExistence type="predicted"/>
<dbReference type="AlphaFoldDB" id="A0A7X5WW72"/>
<comment type="caution">
    <text evidence="2">The sequence shown here is derived from an EMBL/GenBank/DDBJ whole genome shotgun (WGS) entry which is preliminary data.</text>
</comment>
<dbReference type="GO" id="GO:0007229">
    <property type="term" value="P:integrin-mediated signaling pathway"/>
    <property type="evidence" value="ECO:0007669"/>
    <property type="project" value="UniProtKB-KW"/>
</dbReference>
<feature type="compositionally biased region" description="Pro residues" evidence="1">
    <location>
        <begin position="97"/>
        <end position="110"/>
    </location>
</feature>
<sequence>MCPLPRSGRTRRCAHTGCEPAAERAQTYRQRPPAGGAARQDRTRRRCAGRPSSRTTSRPDGTPHRLPLNDRLTGRRDPPAASEPPPGPQRSGTTPPARCPVPPVTPPWRPPDSSTPTGSNAPAPTAELSAPPSTPPPCPCEQPPTASTAAQRKEKAGAPSGRLSSDSRSHSVRLEGPSQGSSERLLRTAFPEESAETLRM</sequence>
<evidence type="ECO:0000313" key="2">
    <source>
        <dbReference type="EMBL" id="NIY62128.1"/>
    </source>
</evidence>
<dbReference type="EMBL" id="JAALLH010000001">
    <property type="protein sequence ID" value="NIY62128.1"/>
    <property type="molecule type" value="Genomic_DNA"/>
</dbReference>
<feature type="region of interest" description="Disordered" evidence="1">
    <location>
        <begin position="1"/>
        <end position="200"/>
    </location>
</feature>
<reference evidence="2 3" key="1">
    <citation type="submission" date="2020-02" db="EMBL/GenBank/DDBJ databases">
        <title>Streptomyces malaysiensis DSM14702 (JHCC583434, PFL_A843) Genome sequencing and assembly.</title>
        <authorList>
            <person name="Samborskyy M."/>
        </authorList>
    </citation>
    <scope>NUCLEOTIDE SEQUENCE [LARGE SCALE GENOMIC DNA]</scope>
    <source>
        <strain evidence="2 3">DSM 14702</strain>
    </source>
</reference>
<feature type="compositionally biased region" description="Pro residues" evidence="1">
    <location>
        <begin position="132"/>
        <end position="142"/>
    </location>
</feature>
<evidence type="ECO:0000313" key="3">
    <source>
        <dbReference type="Proteomes" id="UP000536624"/>
    </source>
</evidence>
<accession>A0A7X5WW72</accession>
<protein>
    <submittedName>
        <fullName evidence="2">Alpha beta-propellor repeat-containing integrin</fullName>
    </submittedName>
</protein>
<keyword evidence="2" id="KW-0401">Integrin</keyword>
<dbReference type="Proteomes" id="UP000536624">
    <property type="component" value="Unassembled WGS sequence"/>
</dbReference>
<organism evidence="2 3">
    <name type="scientific">Streptomyces malaysiensis</name>
    <dbReference type="NCBI Taxonomy" id="92644"/>
    <lineage>
        <taxon>Bacteria</taxon>
        <taxon>Bacillati</taxon>
        <taxon>Actinomycetota</taxon>
        <taxon>Actinomycetes</taxon>
        <taxon>Kitasatosporales</taxon>
        <taxon>Streptomycetaceae</taxon>
        <taxon>Streptomyces</taxon>
        <taxon>Streptomyces violaceusniger group</taxon>
    </lineage>
</organism>
<evidence type="ECO:0000256" key="1">
    <source>
        <dbReference type="SAM" id="MobiDB-lite"/>
    </source>
</evidence>
<feature type="compositionally biased region" description="Low complexity" evidence="1">
    <location>
        <begin position="121"/>
        <end position="131"/>
    </location>
</feature>